<name>A0ACB7Z4B3_9ERIC</name>
<proteinExistence type="predicted"/>
<dbReference type="EMBL" id="CM037154">
    <property type="protein sequence ID" value="KAH7859797.1"/>
    <property type="molecule type" value="Genomic_DNA"/>
</dbReference>
<sequence>MEETSRSQPIRKRPRKLQPETQQETQEQTQGDQNSNRCSLLSIIRIVKENELNDQHIASLKRTPFWLLFEAIINKKLQSDQCRKFDEVVLKIVQSYQEDTKAFRIGGKNIRLTKNHVRLIFGISCGNKEMVEMKINKEATGLEKRLDIKESRLSTTTIEKKIRDLKNSEKQQDIDDVVRLLCLYLCVMLLFSNKATSVNWLNHRDIKQLKGSSISLLYFLCEHIKLVEVKGEDAVPRLLKWKISHLRKSFKDFEQLSQIPLDKVNNTGLGQTDKETKMFVELSAQVFSVEEDVCTKIEQEEVVSDQDGVRGEENGEKGEEKNEVGDEGEGNKVEETIAAVHLGDQDEVHEEENAEKGEANNEVEENFLNVQGLEDLNTSTYPSYEVNSFTETQETDSGSTLVPNSLSPLDSICATVMEKSNEDAIKVIDELKKRIEILEKGKKAAKIKSKEICQKFERTLESQKELIEMLKLKVKEEQGIREIQKLEVERKDTYIVELCQKIQNLEEINKELKGRIEDYQVHQMTQDYGIQTEREVHQVTQKATAEKIERLQIENEELEFEIINIKLHEITQAYGEINDAMRKDKKQETPPSRAIRVKERDDRKKNVCNDYVYEELKKKSPQENVIELSSCKQYERRARPPKKLKKWKGQTDMTELINRRAMDRIQQIWRAEHANVVVWEVPDQMLHVEASDIQNLLYEESISTQVIPCPIIVWEVPDQMLHVEASDIQFALMVQNKGARQLKTILDKYMNKAVQARFLLFPLVVQSHWTLVVLDKDDGNWKFYNSILRRVGKDIYCGATDNLRKVVADYLNEAGTKANVTDKVEIENDSPQQATGSVDCGIIVISIMKKYLMNEQPTTKVIKMTAGR</sequence>
<accession>A0ACB7Z4B3</accession>
<gene>
    <name evidence="1" type="ORF">Vadar_005584</name>
</gene>
<evidence type="ECO:0000313" key="1">
    <source>
        <dbReference type="EMBL" id="KAH7859797.1"/>
    </source>
</evidence>
<keyword evidence="2" id="KW-1185">Reference proteome</keyword>
<organism evidence="1 2">
    <name type="scientific">Vaccinium darrowii</name>
    <dbReference type="NCBI Taxonomy" id="229202"/>
    <lineage>
        <taxon>Eukaryota</taxon>
        <taxon>Viridiplantae</taxon>
        <taxon>Streptophyta</taxon>
        <taxon>Embryophyta</taxon>
        <taxon>Tracheophyta</taxon>
        <taxon>Spermatophyta</taxon>
        <taxon>Magnoliopsida</taxon>
        <taxon>eudicotyledons</taxon>
        <taxon>Gunneridae</taxon>
        <taxon>Pentapetalae</taxon>
        <taxon>asterids</taxon>
        <taxon>Ericales</taxon>
        <taxon>Ericaceae</taxon>
        <taxon>Vaccinioideae</taxon>
        <taxon>Vaccinieae</taxon>
        <taxon>Vaccinium</taxon>
    </lineage>
</organism>
<reference evidence="1 2" key="1">
    <citation type="journal article" date="2021" name="Hortic Res">
        <title>High-quality reference genome and annotation aids understanding of berry development for evergreen blueberry (Vaccinium darrowii).</title>
        <authorList>
            <person name="Yu J."/>
            <person name="Hulse-Kemp A.M."/>
            <person name="Babiker E."/>
            <person name="Staton M."/>
        </authorList>
    </citation>
    <scope>NUCLEOTIDE SEQUENCE [LARGE SCALE GENOMIC DNA]</scope>
    <source>
        <strain evidence="2">cv. NJ 8807/NJ 8810</strain>
        <tissue evidence="1">Young leaf</tissue>
    </source>
</reference>
<evidence type="ECO:0000313" key="2">
    <source>
        <dbReference type="Proteomes" id="UP000828048"/>
    </source>
</evidence>
<comment type="caution">
    <text evidence="1">The sequence shown here is derived from an EMBL/GenBank/DDBJ whole genome shotgun (WGS) entry which is preliminary data.</text>
</comment>
<dbReference type="Proteomes" id="UP000828048">
    <property type="component" value="Chromosome 4"/>
</dbReference>
<protein>
    <submittedName>
        <fullName evidence="1">Uncharacterized protein</fullName>
    </submittedName>
</protein>